<proteinExistence type="predicted"/>
<dbReference type="Pfam" id="PF02613">
    <property type="entry name" value="Nitrate_red_del"/>
    <property type="match status" value="1"/>
</dbReference>
<dbReference type="GO" id="GO:0051082">
    <property type="term" value="F:unfolded protein binding"/>
    <property type="evidence" value="ECO:0007669"/>
    <property type="project" value="InterPro"/>
</dbReference>
<dbReference type="GO" id="GO:0051131">
    <property type="term" value="P:chaperone-mediated protein complex assembly"/>
    <property type="evidence" value="ECO:0007669"/>
    <property type="project" value="InterPro"/>
</dbReference>
<dbReference type="GO" id="GO:0042128">
    <property type="term" value="P:nitrate assimilation"/>
    <property type="evidence" value="ECO:0007669"/>
    <property type="project" value="UniProtKB-KW"/>
</dbReference>
<dbReference type="InterPro" id="IPR020945">
    <property type="entry name" value="DMSO/NO3_reduct_chaperone"/>
</dbReference>
<evidence type="ECO:0000313" key="3">
    <source>
        <dbReference type="Proteomes" id="UP000245021"/>
    </source>
</evidence>
<dbReference type="Gene3D" id="1.10.3480.10">
    <property type="entry name" value="TorD-like"/>
    <property type="match status" value="1"/>
</dbReference>
<dbReference type="EMBL" id="BFFO01000004">
    <property type="protein sequence ID" value="GBG96725.1"/>
    <property type="molecule type" value="Genomic_DNA"/>
</dbReference>
<comment type="caution">
    <text evidence="2">The sequence shown here is derived from an EMBL/GenBank/DDBJ whole genome shotgun (WGS) entry which is preliminary data.</text>
</comment>
<dbReference type="SUPFAM" id="SSF89155">
    <property type="entry name" value="TorD-like"/>
    <property type="match status" value="1"/>
</dbReference>
<sequence length="202" mass="23278">MRKASTEAYGVISAQKLEELRNAYLILAQMMDFPEEELLTSDFLAEVKGLFPETEEKAEVIAILEALQGKNLMVLKEEYTGIFELNKRITLYTTYYRFDDSRERGGVLAKLKMLYEMFGVSLDAAELTDYLPSMLEFLGMGEWAGDERLEDLQLLFDVLEDGTYEILQAAKEIQDEPYIRLISVIRNTLRYALINERKEVNG</sequence>
<dbReference type="NCBIfam" id="TIGR00684">
    <property type="entry name" value="narJ"/>
    <property type="match status" value="1"/>
</dbReference>
<evidence type="ECO:0000313" key="2">
    <source>
        <dbReference type="EMBL" id="GBG96725.1"/>
    </source>
</evidence>
<keyword evidence="3" id="KW-1185">Reference proteome</keyword>
<dbReference type="InterPro" id="IPR003765">
    <property type="entry name" value="NO3_reductase_chaperone_NarJ"/>
</dbReference>
<dbReference type="Proteomes" id="UP000245021">
    <property type="component" value="Unassembled WGS sequence"/>
</dbReference>
<keyword evidence="1" id="KW-0534">Nitrate assimilation</keyword>
<dbReference type="PANTHER" id="PTHR43680:SF2">
    <property type="entry name" value="NITRATE REDUCTASE MOLYBDENUM COFACTOR ASSEMBLY CHAPERONE NARJ"/>
    <property type="match status" value="1"/>
</dbReference>
<name>A0A2R5HHA1_9LACT</name>
<gene>
    <name evidence="2" type="primary">narJ</name>
    <name evidence="2" type="ORF">NtB2_00849</name>
</gene>
<dbReference type="InterPro" id="IPR036411">
    <property type="entry name" value="TorD-like_sf"/>
</dbReference>
<dbReference type="AlphaFoldDB" id="A0A2R5HHA1"/>
<dbReference type="GO" id="GO:0016530">
    <property type="term" value="F:metallochaperone activity"/>
    <property type="evidence" value="ECO:0007669"/>
    <property type="project" value="TreeGrafter"/>
</dbReference>
<reference evidence="2 3" key="1">
    <citation type="journal article" date="2018" name="Genome Announc.">
        <title>Draft Genome Sequence of Lactococcus sp. Strain NtB2 (JCM 32569), Isolated from the Gut of the Higher Termite Nasutitermes takasagoensis.</title>
        <authorList>
            <person name="Noda S."/>
            <person name="Aihara C."/>
            <person name="Yuki M."/>
            <person name="Ohkuma M."/>
        </authorList>
    </citation>
    <scope>NUCLEOTIDE SEQUENCE [LARGE SCALE GENOMIC DNA]</scope>
    <source>
        <strain evidence="2 3">NtB2</strain>
    </source>
</reference>
<protein>
    <submittedName>
        <fullName evidence="2">Nitrate reductase delta subunit</fullName>
    </submittedName>
</protein>
<organism evidence="2 3">
    <name type="scientific">Lactococcus termiticola</name>
    <dbReference type="NCBI Taxonomy" id="2169526"/>
    <lineage>
        <taxon>Bacteria</taxon>
        <taxon>Bacillati</taxon>
        <taxon>Bacillota</taxon>
        <taxon>Bacilli</taxon>
        <taxon>Lactobacillales</taxon>
        <taxon>Streptococcaceae</taxon>
        <taxon>Lactococcus</taxon>
    </lineage>
</organism>
<dbReference type="PANTHER" id="PTHR43680">
    <property type="entry name" value="NITRATE REDUCTASE MOLYBDENUM COFACTOR ASSEMBLY CHAPERONE"/>
    <property type="match status" value="1"/>
</dbReference>
<accession>A0A2R5HHA1</accession>
<evidence type="ECO:0000256" key="1">
    <source>
        <dbReference type="ARBA" id="ARBA00023063"/>
    </source>
</evidence>